<evidence type="ECO:0000313" key="4">
    <source>
        <dbReference type="EMBL" id="SUN59831.1"/>
    </source>
</evidence>
<dbReference type="InterPro" id="IPR040285">
    <property type="entry name" value="ProX/PRXD1"/>
</dbReference>
<proteinExistence type="inferred from homology"/>
<dbReference type="EMBL" id="UHFN01000007">
    <property type="protein sequence ID" value="SUN59831.1"/>
    <property type="molecule type" value="Genomic_DNA"/>
</dbReference>
<name>A0A380K6H5_9STRE</name>
<organism evidence="4 5">
    <name type="scientific">Streptococcus hyointestinalis</name>
    <dbReference type="NCBI Taxonomy" id="1337"/>
    <lineage>
        <taxon>Bacteria</taxon>
        <taxon>Bacillati</taxon>
        <taxon>Bacillota</taxon>
        <taxon>Bacilli</taxon>
        <taxon>Lactobacillales</taxon>
        <taxon>Streptococcaceae</taxon>
        <taxon>Streptococcus</taxon>
    </lineage>
</organism>
<accession>A0A380K6H5</accession>
<feature type="domain" description="YbaK/aminoacyl-tRNA synthetase-associated" evidence="3">
    <location>
        <begin position="25"/>
        <end position="149"/>
    </location>
</feature>
<protein>
    <submittedName>
        <fullName evidence="4">YbaK/prolyl-tRNA synthetase associated domain protein</fullName>
    </submittedName>
</protein>
<evidence type="ECO:0000256" key="1">
    <source>
        <dbReference type="ARBA" id="ARBA00010201"/>
    </source>
</evidence>
<dbReference type="PANTHER" id="PTHR31423">
    <property type="entry name" value="YBAK DOMAIN-CONTAINING PROTEIN"/>
    <property type="match status" value="1"/>
</dbReference>
<dbReference type="InterPro" id="IPR036754">
    <property type="entry name" value="YbaK/aa-tRNA-synt-asso_dom_sf"/>
</dbReference>
<dbReference type="Gene3D" id="3.90.960.10">
    <property type="entry name" value="YbaK/aminoacyl-tRNA synthetase-associated domain"/>
    <property type="match status" value="1"/>
</dbReference>
<dbReference type="Pfam" id="PF04073">
    <property type="entry name" value="tRNA_edit"/>
    <property type="match status" value="1"/>
</dbReference>
<dbReference type="InterPro" id="IPR007214">
    <property type="entry name" value="YbaK/aa-tRNA-synth-assoc-dom"/>
</dbReference>
<dbReference type="OrthoDB" id="9798587at2"/>
<dbReference type="GO" id="GO:0004812">
    <property type="term" value="F:aminoacyl-tRNA ligase activity"/>
    <property type="evidence" value="ECO:0007669"/>
    <property type="project" value="UniProtKB-KW"/>
</dbReference>
<dbReference type="GO" id="GO:0002161">
    <property type="term" value="F:aminoacyl-tRNA deacylase activity"/>
    <property type="evidence" value="ECO:0007669"/>
    <property type="project" value="InterPro"/>
</dbReference>
<comment type="similarity">
    <text evidence="1">Belongs to the PRORSD1 family.</text>
</comment>
<reference evidence="4 5" key="1">
    <citation type="submission" date="2018-06" db="EMBL/GenBank/DDBJ databases">
        <authorList>
            <consortium name="Pathogen Informatics"/>
            <person name="Doyle S."/>
        </authorList>
    </citation>
    <scope>NUCLEOTIDE SEQUENCE [LARGE SCALE GENOMIC DNA]</scope>
    <source>
        <strain evidence="4 5">NCTC12224</strain>
    </source>
</reference>
<keyword evidence="4" id="KW-0436">Ligase</keyword>
<dbReference type="RefSeq" id="WP_115268126.1">
    <property type="nucleotide sequence ID" value="NZ_CP185251.1"/>
</dbReference>
<sequence length="164" mass="19035">MEKDLYTPVVEKLNELNIGFEIVEHEPALTTEQADSFIEGIEGVRTKTMFLTNKKKTQYYLLVMDDKKRLDMEKFKELTNANRIRMASSDSLYDKMLLPPGVVSPFGLLNNKDKDILVYIDNEITTEQRMSFHPNTNEKTIFIKTTDLMLFIESIGYQVNIIDL</sequence>
<dbReference type="SUPFAM" id="SSF55826">
    <property type="entry name" value="YbaK/ProRS associated domain"/>
    <property type="match status" value="1"/>
</dbReference>
<dbReference type="GO" id="GO:0006412">
    <property type="term" value="P:translation"/>
    <property type="evidence" value="ECO:0007669"/>
    <property type="project" value="UniProtKB-KW"/>
</dbReference>
<dbReference type="AlphaFoldDB" id="A0A380K6H5"/>
<dbReference type="Proteomes" id="UP000254924">
    <property type="component" value="Unassembled WGS sequence"/>
</dbReference>
<keyword evidence="5" id="KW-1185">Reference proteome</keyword>
<dbReference type="PANTHER" id="PTHR31423:SF3">
    <property type="entry name" value="PROLYL-TRNA SYNTHETASE ASSOCIATED DOMAIN-CONTAINING PROTEIN 1-RELATED"/>
    <property type="match status" value="1"/>
</dbReference>
<evidence type="ECO:0000313" key="5">
    <source>
        <dbReference type="Proteomes" id="UP000254924"/>
    </source>
</evidence>
<keyword evidence="4" id="KW-0030">Aminoacyl-tRNA synthetase</keyword>
<gene>
    <name evidence="4" type="primary">proX</name>
    <name evidence="4" type="ORF">NCTC12224_00586</name>
</gene>
<evidence type="ECO:0000256" key="2">
    <source>
        <dbReference type="ARBA" id="ARBA00022917"/>
    </source>
</evidence>
<dbReference type="CDD" id="cd04335">
    <property type="entry name" value="PrdX_deacylase"/>
    <property type="match status" value="1"/>
</dbReference>
<dbReference type="GeneID" id="78356041"/>
<evidence type="ECO:0000259" key="3">
    <source>
        <dbReference type="Pfam" id="PF04073"/>
    </source>
</evidence>
<dbReference type="FunFam" id="3.90.960.10:FF:000005">
    <property type="entry name" value="Putative prolyl-tRNA synthetase"/>
    <property type="match status" value="1"/>
</dbReference>
<keyword evidence="2" id="KW-0648">Protein biosynthesis</keyword>